<dbReference type="Pfam" id="PF00067">
    <property type="entry name" value="p450"/>
    <property type="match status" value="1"/>
</dbReference>
<dbReference type="InterPro" id="IPR017972">
    <property type="entry name" value="Cyt_P450_CS"/>
</dbReference>
<gene>
    <name evidence="10" type="ORF">ASPZODRAFT_18049</name>
</gene>
<dbReference type="CDD" id="cd11058">
    <property type="entry name" value="CYP60B-like"/>
    <property type="match status" value="1"/>
</dbReference>
<dbReference type="EMBL" id="KV878346">
    <property type="protein sequence ID" value="OJJ45140.1"/>
    <property type="molecule type" value="Genomic_DNA"/>
</dbReference>
<evidence type="ECO:0000256" key="7">
    <source>
        <dbReference type="ARBA" id="ARBA00023033"/>
    </source>
</evidence>
<dbReference type="GO" id="GO:0016705">
    <property type="term" value="F:oxidoreductase activity, acting on paired donors, with incorporation or reduction of molecular oxygen"/>
    <property type="evidence" value="ECO:0007669"/>
    <property type="project" value="InterPro"/>
</dbReference>
<keyword evidence="4 8" id="KW-0479">Metal-binding</keyword>
<accession>A0A1L9SD43</accession>
<dbReference type="InterPro" id="IPR002401">
    <property type="entry name" value="Cyt_P450_E_grp-I"/>
</dbReference>
<dbReference type="PRINTS" id="PR00463">
    <property type="entry name" value="EP450I"/>
</dbReference>
<dbReference type="GO" id="GO:0020037">
    <property type="term" value="F:heme binding"/>
    <property type="evidence" value="ECO:0007669"/>
    <property type="project" value="InterPro"/>
</dbReference>
<dbReference type="VEuPathDB" id="FungiDB:ASPZODRAFT_18049"/>
<keyword evidence="7 9" id="KW-0503">Monooxygenase</keyword>
<keyword evidence="11" id="KW-1185">Reference proteome</keyword>
<dbReference type="PANTHER" id="PTHR24305:SF230">
    <property type="entry name" value="P450, PUTATIVE (EUROFUNG)-RELATED"/>
    <property type="match status" value="1"/>
</dbReference>
<dbReference type="PROSITE" id="PS00086">
    <property type="entry name" value="CYTOCHROME_P450"/>
    <property type="match status" value="1"/>
</dbReference>
<keyword evidence="6 8" id="KW-0408">Iron</keyword>
<dbReference type="PRINTS" id="PR00385">
    <property type="entry name" value="P450"/>
</dbReference>
<evidence type="ECO:0000256" key="5">
    <source>
        <dbReference type="ARBA" id="ARBA00023002"/>
    </source>
</evidence>
<dbReference type="SUPFAM" id="SSF48264">
    <property type="entry name" value="Cytochrome P450"/>
    <property type="match status" value="1"/>
</dbReference>
<evidence type="ECO:0000256" key="8">
    <source>
        <dbReference type="PIRSR" id="PIRSR602401-1"/>
    </source>
</evidence>
<dbReference type="GO" id="GO:0004497">
    <property type="term" value="F:monooxygenase activity"/>
    <property type="evidence" value="ECO:0007669"/>
    <property type="project" value="UniProtKB-KW"/>
</dbReference>
<evidence type="ECO:0000256" key="3">
    <source>
        <dbReference type="ARBA" id="ARBA00022617"/>
    </source>
</evidence>
<dbReference type="OrthoDB" id="1470350at2759"/>
<dbReference type="RefSeq" id="XP_022579650.1">
    <property type="nucleotide sequence ID" value="XM_022727144.1"/>
</dbReference>
<evidence type="ECO:0000256" key="9">
    <source>
        <dbReference type="RuleBase" id="RU000461"/>
    </source>
</evidence>
<dbReference type="InterPro" id="IPR036396">
    <property type="entry name" value="Cyt_P450_sf"/>
</dbReference>
<comment type="similarity">
    <text evidence="2 9">Belongs to the cytochrome P450 family.</text>
</comment>
<keyword evidence="5 9" id="KW-0560">Oxidoreductase</keyword>
<dbReference type="STRING" id="1073090.A0A1L9SD43"/>
<dbReference type="Proteomes" id="UP000184188">
    <property type="component" value="Unassembled WGS sequence"/>
</dbReference>
<evidence type="ECO:0000256" key="2">
    <source>
        <dbReference type="ARBA" id="ARBA00010617"/>
    </source>
</evidence>
<comment type="cofactor">
    <cofactor evidence="1 8">
        <name>heme</name>
        <dbReference type="ChEBI" id="CHEBI:30413"/>
    </cofactor>
</comment>
<protein>
    <recommendedName>
        <fullName evidence="12">Cytochrome P450 monooxygenase</fullName>
    </recommendedName>
</protein>
<dbReference type="InterPro" id="IPR001128">
    <property type="entry name" value="Cyt_P450"/>
</dbReference>
<keyword evidence="3 8" id="KW-0349">Heme</keyword>
<dbReference type="GO" id="GO:0005506">
    <property type="term" value="F:iron ion binding"/>
    <property type="evidence" value="ECO:0007669"/>
    <property type="project" value="InterPro"/>
</dbReference>
<dbReference type="AlphaFoldDB" id="A0A1L9SD43"/>
<name>A0A1L9SD43_9EURO</name>
<evidence type="ECO:0000313" key="10">
    <source>
        <dbReference type="EMBL" id="OJJ45140.1"/>
    </source>
</evidence>
<dbReference type="Gene3D" id="1.10.630.10">
    <property type="entry name" value="Cytochrome P450"/>
    <property type="match status" value="1"/>
</dbReference>
<evidence type="ECO:0000256" key="6">
    <source>
        <dbReference type="ARBA" id="ARBA00023004"/>
    </source>
</evidence>
<evidence type="ECO:0000256" key="1">
    <source>
        <dbReference type="ARBA" id="ARBA00001971"/>
    </source>
</evidence>
<organism evidence="10 11">
    <name type="scientific">Penicilliopsis zonata CBS 506.65</name>
    <dbReference type="NCBI Taxonomy" id="1073090"/>
    <lineage>
        <taxon>Eukaryota</taxon>
        <taxon>Fungi</taxon>
        <taxon>Dikarya</taxon>
        <taxon>Ascomycota</taxon>
        <taxon>Pezizomycotina</taxon>
        <taxon>Eurotiomycetes</taxon>
        <taxon>Eurotiomycetidae</taxon>
        <taxon>Eurotiales</taxon>
        <taxon>Aspergillaceae</taxon>
        <taxon>Penicilliopsis</taxon>
    </lineage>
</organism>
<dbReference type="PANTHER" id="PTHR24305">
    <property type="entry name" value="CYTOCHROME P450"/>
    <property type="match status" value="1"/>
</dbReference>
<dbReference type="InterPro" id="IPR050121">
    <property type="entry name" value="Cytochrome_P450_monoxygenase"/>
</dbReference>
<reference evidence="11" key="1">
    <citation type="journal article" date="2017" name="Genome Biol.">
        <title>Comparative genomics reveals high biological diversity and specific adaptations in the industrially and medically important fungal genus Aspergillus.</title>
        <authorList>
            <person name="de Vries R.P."/>
            <person name="Riley R."/>
            <person name="Wiebenga A."/>
            <person name="Aguilar-Osorio G."/>
            <person name="Amillis S."/>
            <person name="Uchima C.A."/>
            <person name="Anderluh G."/>
            <person name="Asadollahi M."/>
            <person name="Askin M."/>
            <person name="Barry K."/>
            <person name="Battaglia E."/>
            <person name="Bayram O."/>
            <person name="Benocci T."/>
            <person name="Braus-Stromeyer S.A."/>
            <person name="Caldana C."/>
            <person name="Canovas D."/>
            <person name="Cerqueira G.C."/>
            <person name="Chen F."/>
            <person name="Chen W."/>
            <person name="Choi C."/>
            <person name="Clum A."/>
            <person name="Dos Santos R.A."/>
            <person name="Damasio A.R."/>
            <person name="Diallinas G."/>
            <person name="Emri T."/>
            <person name="Fekete E."/>
            <person name="Flipphi M."/>
            <person name="Freyberg S."/>
            <person name="Gallo A."/>
            <person name="Gournas C."/>
            <person name="Habgood R."/>
            <person name="Hainaut M."/>
            <person name="Harispe M.L."/>
            <person name="Henrissat B."/>
            <person name="Hilden K.S."/>
            <person name="Hope R."/>
            <person name="Hossain A."/>
            <person name="Karabika E."/>
            <person name="Karaffa L."/>
            <person name="Karanyi Z."/>
            <person name="Krasevec N."/>
            <person name="Kuo A."/>
            <person name="Kusch H."/>
            <person name="LaButti K."/>
            <person name="Lagendijk E.L."/>
            <person name="Lapidus A."/>
            <person name="Levasseur A."/>
            <person name="Lindquist E."/>
            <person name="Lipzen A."/>
            <person name="Logrieco A.F."/>
            <person name="MacCabe A."/>
            <person name="Maekelae M.R."/>
            <person name="Malavazi I."/>
            <person name="Melin P."/>
            <person name="Meyer V."/>
            <person name="Mielnichuk N."/>
            <person name="Miskei M."/>
            <person name="Molnar A.P."/>
            <person name="Mule G."/>
            <person name="Ngan C.Y."/>
            <person name="Orejas M."/>
            <person name="Orosz E."/>
            <person name="Ouedraogo J.P."/>
            <person name="Overkamp K.M."/>
            <person name="Park H.-S."/>
            <person name="Perrone G."/>
            <person name="Piumi F."/>
            <person name="Punt P.J."/>
            <person name="Ram A.F."/>
            <person name="Ramon A."/>
            <person name="Rauscher S."/>
            <person name="Record E."/>
            <person name="Riano-Pachon D.M."/>
            <person name="Robert V."/>
            <person name="Roehrig J."/>
            <person name="Ruller R."/>
            <person name="Salamov A."/>
            <person name="Salih N.S."/>
            <person name="Samson R.A."/>
            <person name="Sandor E."/>
            <person name="Sanguinetti M."/>
            <person name="Schuetze T."/>
            <person name="Sepcic K."/>
            <person name="Shelest E."/>
            <person name="Sherlock G."/>
            <person name="Sophianopoulou V."/>
            <person name="Squina F.M."/>
            <person name="Sun H."/>
            <person name="Susca A."/>
            <person name="Todd R.B."/>
            <person name="Tsang A."/>
            <person name="Unkles S.E."/>
            <person name="van de Wiele N."/>
            <person name="van Rossen-Uffink D."/>
            <person name="Oliveira J.V."/>
            <person name="Vesth T.C."/>
            <person name="Visser J."/>
            <person name="Yu J.-H."/>
            <person name="Zhou M."/>
            <person name="Andersen M.R."/>
            <person name="Archer D.B."/>
            <person name="Baker S.E."/>
            <person name="Benoit I."/>
            <person name="Brakhage A.A."/>
            <person name="Braus G.H."/>
            <person name="Fischer R."/>
            <person name="Frisvad J.C."/>
            <person name="Goldman G.H."/>
            <person name="Houbraken J."/>
            <person name="Oakley B."/>
            <person name="Pocsi I."/>
            <person name="Scazzocchio C."/>
            <person name="Seiboth B."/>
            <person name="vanKuyk P.A."/>
            <person name="Wortman J."/>
            <person name="Dyer P.S."/>
            <person name="Grigoriev I.V."/>
        </authorList>
    </citation>
    <scope>NUCLEOTIDE SEQUENCE [LARGE SCALE GENOMIC DNA]</scope>
    <source>
        <strain evidence="11">CBS 506.65</strain>
    </source>
</reference>
<evidence type="ECO:0008006" key="12">
    <source>
        <dbReference type="Google" id="ProtNLM"/>
    </source>
</evidence>
<evidence type="ECO:0000256" key="4">
    <source>
        <dbReference type="ARBA" id="ARBA00022723"/>
    </source>
</evidence>
<proteinExistence type="inferred from homology"/>
<dbReference type="GeneID" id="34613608"/>
<feature type="binding site" description="axial binding residue" evidence="8">
    <location>
        <position position="418"/>
    </location>
    <ligand>
        <name>heme</name>
        <dbReference type="ChEBI" id="CHEBI:30413"/>
    </ligand>
    <ligandPart>
        <name>Fe</name>
        <dbReference type="ChEBI" id="CHEBI:18248"/>
    </ligandPart>
</feature>
<sequence>MVRPVATILLFSRAIYNVFFHPLSRFPGPVFNAISSLPYCYHVLKGSQVYDMVRLHETYGDIVRIAPNQLYFSHPDAWQDILASRRGEKKEDMEKAGWFYRASDELPPHIVSTTRERHDTLRRAIGPSFAEKAIREQEPVVRKYADLLIDRLSSSSSSRVTISDWYNYTTFDVIGDLAFGESFGCLQASEYHEWIKEVFASIHLFAIVQMMALYPFLRRFLSLFIPSSMKQARLLHKQHTVERLRRRMAIDRQDIMKGFITTCFSTDELISNAELLTVAGSETTASLLSGVTYLLLTNRDKYQKLVAEVRSSFQTVEEINFVSLGQLPYLLACLDEGLRLYPPVAIASPRVVPEQGAYILNTFVPGNTTVAVHQYSLFRRAKYFKHAEQFIPERISDREYASDRRDALQPFSFGPRNCIGKSLAYHEMRLILALMVFTFDMELCEDSRNWMDQKNFLLWQKGGLNIFIR</sequence>
<evidence type="ECO:0000313" key="11">
    <source>
        <dbReference type="Proteomes" id="UP000184188"/>
    </source>
</evidence>